<name>A0AAJ5WTM0_9BACT</name>
<dbReference type="GO" id="GO:0004637">
    <property type="term" value="F:phosphoribosylamine-glycine ligase activity"/>
    <property type="evidence" value="ECO:0007669"/>
    <property type="project" value="UniProtKB-UniRule"/>
</dbReference>
<dbReference type="SUPFAM" id="SSF56059">
    <property type="entry name" value="Glutathione synthetase ATP-binding domain-like"/>
    <property type="match status" value="1"/>
</dbReference>
<evidence type="ECO:0000256" key="3">
    <source>
        <dbReference type="ARBA" id="ARBA00022598"/>
    </source>
</evidence>
<dbReference type="PROSITE" id="PS50975">
    <property type="entry name" value="ATP_GRASP"/>
    <property type="match status" value="1"/>
</dbReference>
<keyword evidence="4 11" id="KW-0547">Nucleotide-binding</keyword>
<comment type="similarity">
    <text evidence="7 10">Belongs to the GARS family.</text>
</comment>
<dbReference type="Gene3D" id="3.30.1490.20">
    <property type="entry name" value="ATP-grasp fold, A domain"/>
    <property type="match status" value="1"/>
</dbReference>
<reference evidence="13" key="1">
    <citation type="submission" date="2023-03" db="EMBL/GenBank/DDBJ databases">
        <title>Andean soil-derived lignocellulolytic bacterial consortium as a source of novel taxa and putative plastic-active enzymes.</title>
        <authorList>
            <person name="Diaz-Garcia L."/>
            <person name="Chuvochina M."/>
            <person name="Feuerriegel G."/>
            <person name="Bunk B."/>
            <person name="Sproer C."/>
            <person name="Streit W.R."/>
            <person name="Rodriguez L.M."/>
            <person name="Overmann J."/>
            <person name="Jimenez D.J."/>
        </authorList>
    </citation>
    <scope>NUCLEOTIDE SEQUENCE</scope>
    <source>
        <strain evidence="13">MAG 7</strain>
    </source>
</reference>
<dbReference type="Gene3D" id="3.30.470.20">
    <property type="entry name" value="ATP-grasp fold, B domain"/>
    <property type="match status" value="1"/>
</dbReference>
<evidence type="ECO:0000259" key="12">
    <source>
        <dbReference type="PROSITE" id="PS50975"/>
    </source>
</evidence>
<dbReference type="AlphaFoldDB" id="A0AAJ5WTM0"/>
<keyword evidence="5 10" id="KW-0658">Purine biosynthesis</keyword>
<comment type="catalytic activity">
    <reaction evidence="10">
        <text>5-phospho-beta-D-ribosylamine + glycine + ATP = N(1)-(5-phospho-beta-D-ribosyl)glycinamide + ADP + phosphate + H(+)</text>
        <dbReference type="Rhea" id="RHEA:17453"/>
        <dbReference type="ChEBI" id="CHEBI:15378"/>
        <dbReference type="ChEBI" id="CHEBI:30616"/>
        <dbReference type="ChEBI" id="CHEBI:43474"/>
        <dbReference type="ChEBI" id="CHEBI:57305"/>
        <dbReference type="ChEBI" id="CHEBI:58681"/>
        <dbReference type="ChEBI" id="CHEBI:143788"/>
        <dbReference type="ChEBI" id="CHEBI:456216"/>
        <dbReference type="EC" id="6.3.4.13"/>
    </reaction>
</comment>
<dbReference type="EC" id="6.3.4.13" evidence="2 10"/>
<dbReference type="GO" id="GO:0006189">
    <property type="term" value="P:'de novo' IMP biosynthetic process"/>
    <property type="evidence" value="ECO:0007669"/>
    <property type="project" value="UniProtKB-UniRule"/>
</dbReference>
<proteinExistence type="inferred from homology"/>
<dbReference type="Gene3D" id="3.40.50.20">
    <property type="match status" value="1"/>
</dbReference>
<evidence type="ECO:0000256" key="9">
    <source>
        <dbReference type="ARBA" id="ARBA00042864"/>
    </source>
</evidence>
<dbReference type="InterPro" id="IPR020560">
    <property type="entry name" value="PRibGlycinamide_synth_C-dom"/>
</dbReference>
<evidence type="ECO:0000256" key="8">
    <source>
        <dbReference type="ARBA" id="ARBA00042242"/>
    </source>
</evidence>
<dbReference type="NCBIfam" id="TIGR00877">
    <property type="entry name" value="purD"/>
    <property type="match status" value="1"/>
</dbReference>
<dbReference type="PANTHER" id="PTHR43472:SF1">
    <property type="entry name" value="PHOSPHORIBOSYLAMINE--GLYCINE LIGASE, CHLOROPLASTIC"/>
    <property type="match status" value="1"/>
</dbReference>
<dbReference type="Pfam" id="PF02843">
    <property type="entry name" value="GARS_C"/>
    <property type="match status" value="1"/>
</dbReference>
<dbReference type="HAMAP" id="MF_00138">
    <property type="entry name" value="GARS"/>
    <property type="match status" value="1"/>
</dbReference>
<dbReference type="Gene3D" id="3.90.600.10">
    <property type="entry name" value="Phosphoribosylglycinamide synthetase, C-terminal domain"/>
    <property type="match status" value="1"/>
</dbReference>
<dbReference type="InterPro" id="IPR013815">
    <property type="entry name" value="ATP_grasp_subdomain_1"/>
</dbReference>
<dbReference type="SUPFAM" id="SSF51246">
    <property type="entry name" value="Rudiment single hybrid motif"/>
    <property type="match status" value="1"/>
</dbReference>
<dbReference type="FunFam" id="3.90.600.10:FF:000001">
    <property type="entry name" value="Trifunctional purine biosynthetic protein adenosine-3"/>
    <property type="match status" value="1"/>
</dbReference>
<comment type="pathway">
    <text evidence="1 10">Purine metabolism; IMP biosynthesis via de novo pathway; N(1)-(5-phospho-D-ribosyl)glycinamide from 5-phospho-alpha-D-ribose 1-diphosphate: step 2/2.</text>
</comment>
<dbReference type="SMART" id="SM01209">
    <property type="entry name" value="GARS_A"/>
    <property type="match status" value="1"/>
</dbReference>
<dbReference type="Pfam" id="PF01071">
    <property type="entry name" value="GARS_A"/>
    <property type="match status" value="1"/>
</dbReference>
<dbReference type="EMBL" id="CP119311">
    <property type="protein sequence ID" value="WEK36432.1"/>
    <property type="molecule type" value="Genomic_DNA"/>
</dbReference>
<dbReference type="SMART" id="SM01210">
    <property type="entry name" value="GARS_C"/>
    <property type="match status" value="1"/>
</dbReference>
<evidence type="ECO:0000256" key="4">
    <source>
        <dbReference type="ARBA" id="ARBA00022741"/>
    </source>
</evidence>
<evidence type="ECO:0000256" key="7">
    <source>
        <dbReference type="ARBA" id="ARBA00038345"/>
    </source>
</evidence>
<dbReference type="PANTHER" id="PTHR43472">
    <property type="entry name" value="PHOSPHORIBOSYLAMINE--GLYCINE LIGASE"/>
    <property type="match status" value="1"/>
</dbReference>
<dbReference type="InterPro" id="IPR020561">
    <property type="entry name" value="PRibGlycinamid_synth_ATP-grasp"/>
</dbReference>
<feature type="domain" description="ATP-grasp" evidence="12">
    <location>
        <begin position="111"/>
        <end position="319"/>
    </location>
</feature>
<dbReference type="InterPro" id="IPR011054">
    <property type="entry name" value="Rudment_hybrid_motif"/>
</dbReference>
<dbReference type="InterPro" id="IPR020562">
    <property type="entry name" value="PRibGlycinamide_synth_N"/>
</dbReference>
<evidence type="ECO:0000256" key="2">
    <source>
        <dbReference type="ARBA" id="ARBA00013255"/>
    </source>
</evidence>
<evidence type="ECO:0000256" key="6">
    <source>
        <dbReference type="ARBA" id="ARBA00022840"/>
    </source>
</evidence>
<dbReference type="GO" id="GO:0046872">
    <property type="term" value="F:metal ion binding"/>
    <property type="evidence" value="ECO:0007669"/>
    <property type="project" value="InterPro"/>
</dbReference>
<sequence length="426" mass="45903">MTILLIGSGGREHALAWKMVQSTQCTRLFIAPGNAGTGLVGTNVALDVSDHAAVKQFVLENTVGLVVVGPEEPLVKGIVDYFRNDPALQSVLIIGPAQYGAQLEGSKAFAKQFMMRHNIPTAAYREFDAASFEEGMDYLRQHPLPIVLKADGLAAGKGVLICQSNEEALAEFELMIRQSKFGDASKKVVVEEFLDGIELSVFALTDGKDYVLLPEAKDYKRIGEGDTGLNTGGMGAVSPVPFADASFMQQVEEEVVKPTITGLHKENIDYKGFVFFGLIKVGGAPKLIEYNCRMGDPETEVVMPRLRTDLVELFKAAASGQLASVKVEQDPRTTCTVMAVSGGYPGDYQKGYAIEGLDQPVGADSLVFHAGTTAKDGQVLTSGGRVLCVTSYGQSVSEAVSKSKAVLEKISFRDMAYRKDIGYEFQ</sequence>
<accession>A0AAJ5WTM0</accession>
<dbReference type="Proteomes" id="UP001220610">
    <property type="component" value="Chromosome"/>
</dbReference>
<organism evidence="13 14">
    <name type="scientific">Candidatus Pseudobacter hemicellulosilyticus</name>
    <dbReference type="NCBI Taxonomy" id="3121375"/>
    <lineage>
        <taxon>Bacteria</taxon>
        <taxon>Pseudomonadati</taxon>
        <taxon>Bacteroidota</taxon>
        <taxon>Chitinophagia</taxon>
        <taxon>Chitinophagales</taxon>
        <taxon>Chitinophagaceae</taxon>
        <taxon>Pseudobacter</taxon>
    </lineage>
</organism>
<evidence type="ECO:0000313" key="14">
    <source>
        <dbReference type="Proteomes" id="UP001220610"/>
    </source>
</evidence>
<evidence type="ECO:0000256" key="5">
    <source>
        <dbReference type="ARBA" id="ARBA00022755"/>
    </source>
</evidence>
<gene>
    <name evidence="10 13" type="primary">purD</name>
    <name evidence="13" type="ORF">P0Y53_02875</name>
</gene>
<dbReference type="GO" id="GO:0009113">
    <property type="term" value="P:purine nucleobase biosynthetic process"/>
    <property type="evidence" value="ECO:0007669"/>
    <property type="project" value="InterPro"/>
</dbReference>
<protein>
    <recommendedName>
        <fullName evidence="2 10">Phosphoribosylamine--glycine ligase</fullName>
        <ecNumber evidence="2 10">6.3.4.13</ecNumber>
    </recommendedName>
    <alternativeName>
        <fullName evidence="10">GARS</fullName>
    </alternativeName>
    <alternativeName>
        <fullName evidence="8 10">Glycinamide ribonucleotide synthetase</fullName>
    </alternativeName>
    <alternativeName>
        <fullName evidence="9 10">Phosphoribosylglycinamide synthetase</fullName>
    </alternativeName>
</protein>
<keyword evidence="3 10" id="KW-0436">Ligase</keyword>
<dbReference type="InterPro" id="IPR037123">
    <property type="entry name" value="PRibGlycinamide_synth_C_sf"/>
</dbReference>
<dbReference type="InterPro" id="IPR011761">
    <property type="entry name" value="ATP-grasp"/>
</dbReference>
<evidence type="ECO:0000256" key="11">
    <source>
        <dbReference type="PROSITE-ProRule" id="PRU00409"/>
    </source>
</evidence>
<evidence type="ECO:0000313" key="13">
    <source>
        <dbReference type="EMBL" id="WEK36432.1"/>
    </source>
</evidence>
<dbReference type="Pfam" id="PF02844">
    <property type="entry name" value="GARS_N"/>
    <property type="match status" value="1"/>
</dbReference>
<evidence type="ECO:0000256" key="10">
    <source>
        <dbReference type="HAMAP-Rule" id="MF_00138"/>
    </source>
</evidence>
<dbReference type="SUPFAM" id="SSF52440">
    <property type="entry name" value="PreATP-grasp domain"/>
    <property type="match status" value="1"/>
</dbReference>
<dbReference type="InterPro" id="IPR016185">
    <property type="entry name" value="PreATP-grasp_dom_sf"/>
</dbReference>
<evidence type="ECO:0000256" key="1">
    <source>
        <dbReference type="ARBA" id="ARBA00005174"/>
    </source>
</evidence>
<dbReference type="GO" id="GO:0005524">
    <property type="term" value="F:ATP binding"/>
    <property type="evidence" value="ECO:0007669"/>
    <property type="project" value="UniProtKB-UniRule"/>
</dbReference>
<dbReference type="InterPro" id="IPR000115">
    <property type="entry name" value="PRibGlycinamide_synth"/>
</dbReference>
<keyword evidence="6 11" id="KW-0067">ATP-binding</keyword>